<feature type="region of interest" description="Disordered" evidence="4">
    <location>
        <begin position="611"/>
        <end position="1086"/>
    </location>
</feature>
<feature type="compositionally biased region" description="Polar residues" evidence="4">
    <location>
        <begin position="2345"/>
        <end position="2356"/>
    </location>
</feature>
<organism evidence="6 7">
    <name type="scientific">Hymenochirus boettgeri</name>
    <name type="common">Congo dwarf clawed frog</name>
    <dbReference type="NCBI Taxonomy" id="247094"/>
    <lineage>
        <taxon>Eukaryota</taxon>
        <taxon>Metazoa</taxon>
        <taxon>Chordata</taxon>
        <taxon>Craniata</taxon>
        <taxon>Vertebrata</taxon>
        <taxon>Euteleostomi</taxon>
        <taxon>Amphibia</taxon>
        <taxon>Batrachia</taxon>
        <taxon>Anura</taxon>
        <taxon>Pipoidea</taxon>
        <taxon>Pipidae</taxon>
        <taxon>Pipinae</taxon>
        <taxon>Hymenochirus</taxon>
    </lineage>
</organism>
<feature type="region of interest" description="Disordered" evidence="4">
    <location>
        <begin position="2320"/>
        <end position="2414"/>
    </location>
</feature>
<feature type="compositionally biased region" description="Basic and acidic residues" evidence="4">
    <location>
        <begin position="2385"/>
        <end position="2397"/>
    </location>
</feature>
<feature type="compositionally biased region" description="Polar residues" evidence="4">
    <location>
        <begin position="139"/>
        <end position="150"/>
    </location>
</feature>
<feature type="compositionally biased region" description="Basic residues" evidence="4">
    <location>
        <begin position="2837"/>
        <end position="2847"/>
    </location>
</feature>
<feature type="compositionally biased region" description="Basic and acidic residues" evidence="4">
    <location>
        <begin position="2858"/>
        <end position="2882"/>
    </location>
</feature>
<feature type="compositionally biased region" description="Basic and acidic residues" evidence="4">
    <location>
        <begin position="908"/>
        <end position="943"/>
    </location>
</feature>
<feature type="compositionally biased region" description="Basic and acidic residues" evidence="4">
    <location>
        <begin position="655"/>
        <end position="700"/>
    </location>
</feature>
<sequence>MADMQPGDPKLVSQIVNHLKSQGLFDQFRRDCLADVDTKPAYQNLRQRVDSFVANHLASHTWSPHLNKNQLRNNIRQQVLKSGMLESGIDRIISQVVDPKINHIFRPQVEKVVQEYLAMLNSKEDAKVNTEQHEERSESSNSVHGSLSAVGSSTNVASDAMSILETISSLNQEATAARALIDGTNHKNTDKGTKKFQGQQCGDLSIEKECSLEEIQVVEKLIPETLLEEPEPAIKIEETHEVLSPAEAVKNLDMVVSTQSKDTESEEQKPKIVEKSEKKNGEPEKTEKKEMKSEKKNENVKKVDEGAIKGKEEKAVKDQEKAVKDQENEVEKNNNKQKAAGTIHEDNLSIDSDIDDYTDVTVSSVHTSDLSSFDEESEEEAVLSDSTEEGEITTGDEDDKADSQSSKPKTDPDQTDAKAKSTRHSYVHKPYLYSKYYSDSDDETAVEQHRQSVAKEKEERLLRRQVKRERLEEKRKQKAAEKLKNIKINSQRTGKLGIEQKSNKSIKPKSSSIKEALKEQMFLEKKVARSKTKKEESRLEKNISKPKSEFLEQEVKDAQKSDESLTIEDQRPLHSGSSVLSIPEPHDQSMYSQRASTWTDCAAAGMERTLLRNGEELTSTQSQEALGWRRAHRSWMKRAHSDNTKPCRLTSESTEEFKSEIRLEKENKKKTQQESERESQRQRSGHKSDKYMKKEIHDSETPATKMAQKKDSKLYQSERERSSSKDDKSSSKYRQKADTINKTNDDSDLQKSKKIVKDEDNSHKRFQSKSSSEERSDRKSKHKSEGKSSTYNKEDKISGNENVKISEKLHRESSKRDRHISDENPKLEHRYKRSSSDSKAHRESHNDSKQSSSQKKSKTATENKSESDSSHTNSSKQGESTHKDKRRSYSSSEDRSSKAKFKSSSKSKLGDQEDTTQKSDKEKTDNYLEKHHKLKPEDNEQNKDTLLQSSNSLAKENSSKSKHSSDKEKEKSRADSRERSSKQDRKPIGETLKGTSSKHSHKDFKRKVDTSKSDERVLKPTDDKRAQERSSIDKKTSRKNSLETRGESSKGSLSSRKGSKLESEQDGSVHAGGKPSNSRSTSKMTVETGTEIAEPAGIEPLSLLNNLHANSLSESGATNTDKDAKKNQEKQDLEHRLGENNLVPTGYSRNDSTANGNEHIYLFTQSPGNALQELPFSRGTIVTASTSVDSTNYSDASYIANSGDSSSSCLIVDEQRRPELEQNASIRFSLSSPGRSVDISQSNDVISTTEICDTELKGTVKEFTSSSVATLVLDSTVTGNDIEMEDTNMSKDHSVSTAENAAFTESSTDSTTVETSSEGDSTFLLKVDDGKQASSSFRGNGINTFECENTATSSCSTMGVTEIIRGTIIYTTSSGDNAATSTNTRLDNVDANNSENDLVFENSGEYTATTSAGNSVEEDISMLSENSFEDATASSSTTITCSSEKKHENTASSSQETIGASLEDEAVGNIRLNPASSSNCNAASSGSALKNSATSSNSETIGTGNLVEFTQNIMRHAATSSFVNVTDNDGVSSDDAIIFAATSSDNAGENEGPRLFSENDATHAATSSDTASPNNPLSQNTVMHAASSSDNIIENHSTSNVMHAATSSDHTAKFISKNLTSEEVGVITHASTSSDISVNRNGALQGSEGILVNTATSSDSTAEMNAAFSMDILAVAASSSVIDSSRRLNFEGSVVSSGNDSDNTAASSSNLIDNGVAERSATWVQNSVERVNSEDMASSSSTSVTHSRLKHTTVQFHNVEESKKSSATSSTQQDGGLNILSSVTHMVNSSDLDSNSDVCISAVSEIDSCDAASCSSTGSEQSPEDNTNVAHQKVGENTATSSSALHLNTGDMHLCPEVPSQNGNEEAASSSSSCMGSSERHLLHKSSLGPDNIDVAASSSIAIDSNSESMENSLLCPGNSVDNAASSSSNITDHERTYVNVNNTQATTSSSITMDSSTGEESEIKFILDTEKTSTATSSSTLINCLSRAEEIGTCVEQDRVAASSSISVENCTKEATISPDKGNENAATSSNIVYSKKENKTCNTISDINSATTSTTNIQRLAANDNFRLCCEANSEATAASSSAMESSDNISENATSSNYVMAHVSQTTQQDRNDEAASSSGMSSGTRHQAIKPEMAVDSRSIEDATTSSSTERGVNVFPSVRVEDASNNESAESINETVESSFAASRSDRATPGTSGETLTPQSGTSANNEDVHPLIHSDDGANLNYERSNEKEDAVSSASSEEHKICSNGARQSAIEARDGEVDGAVTSAGAIVSESSMITENSNVFDHVTCANSVTMIDDRNVISDFATEEMPVYHSSRASQREESQVTETVVEDAEDNSCSENVNNAASTGTDDESETLMNQSALEEGEGTVTSTGITEENYRRKERQELREGSCSGAETEHSGNMLSRQEMADCVAITEDDESAITSTGAKEDEEEGEGFVTSTGTASEDSSFSTGADENSSSALIIKGENNREHLVPSMDEKMQKDELTEAMVENVMSFSNVQESSLSMANNHTDENDHPQSPCIEVEGTLSVTNNDGAECSIISVPEQVKCTSEMHSHNSENTKRLVEEENHDCTQTSINNMPAAALESPSTAANELFTGSPVPISEESVNAHNAGTVVKDTPSLKVVSKEVCLNSNPAMGNSVPVLSEHQSQETENSSSLSICENLSCNAEPQSGQSNEDGGSQLVFLNKSKSSNMSHKPGPCSGCDDSARGKTFDEISVAFPEKGALKEESQKCKSDTKEDPSETITDHKNSESIQELGLPSVTDELRSEIQQTGSRAEEDLSGCENSLVKEQSKEDSSAKENVNSDTPSTEVLQTEHKPPNETEKRKRGRPPKRRNLSLVSDTASALKKESSEKNSTDVHHRQKENADQKIDTGATNKTEECKRKANMEIEERSEQMAQGKGRKPKHSLSSSESEPEKKRKRSESDEESDEHTEDTDEEEESDEHKGATTRAASRLEAQRNQPHKPTTRAASKLTGPEPSARKRLKEKTSSESKTPKATSTRVKTLSTGTKRRRELSPPSGKSRGQPSSKEIAAKRTKRQ</sequence>
<gene>
    <name evidence="6" type="ORF">GDO86_000226</name>
</gene>
<feature type="region of interest" description="Disordered" evidence="4">
    <location>
        <begin position="525"/>
        <end position="595"/>
    </location>
</feature>
<feature type="compositionally biased region" description="Basic and acidic residues" evidence="4">
    <location>
        <begin position="2735"/>
        <end position="2762"/>
    </location>
</feature>
<feature type="compositionally biased region" description="Polar residues" evidence="4">
    <location>
        <begin position="2447"/>
        <end position="2470"/>
    </location>
</feature>
<feature type="compositionally biased region" description="Basic and acidic residues" evidence="4">
    <location>
        <begin position="2825"/>
        <end position="2836"/>
    </location>
</feature>
<evidence type="ECO:0000256" key="4">
    <source>
        <dbReference type="SAM" id="MobiDB-lite"/>
    </source>
</evidence>
<feature type="region of interest" description="Disordered" evidence="4">
    <location>
        <begin position="1910"/>
        <end position="1935"/>
    </location>
</feature>
<feature type="compositionally biased region" description="Basic and acidic residues" evidence="4">
    <location>
        <begin position="525"/>
        <end position="572"/>
    </location>
</feature>
<feature type="compositionally biased region" description="Polar residues" evidence="4">
    <location>
        <begin position="2195"/>
        <end position="2212"/>
    </location>
</feature>
<keyword evidence="3" id="KW-0158">Chromosome</keyword>
<feature type="region of interest" description="Disordered" evidence="4">
    <location>
        <begin position="2108"/>
        <end position="2251"/>
    </location>
</feature>
<feature type="region of interest" description="Disordered" evidence="4">
    <location>
        <begin position="1731"/>
        <end position="1750"/>
    </location>
</feature>
<feature type="region of interest" description="Disordered" evidence="4">
    <location>
        <begin position="1477"/>
        <end position="1501"/>
    </location>
</feature>
<feature type="compositionally biased region" description="Acidic residues" evidence="4">
    <location>
        <begin position="2936"/>
        <end position="2953"/>
    </location>
</feature>
<keyword evidence="7" id="KW-1185">Reference proteome</keyword>
<evidence type="ECO:0000259" key="5">
    <source>
        <dbReference type="Pfam" id="PF05205"/>
    </source>
</evidence>
<feature type="compositionally biased region" description="Basic and acidic residues" evidence="4">
    <location>
        <begin position="408"/>
        <end position="419"/>
    </location>
</feature>
<feature type="compositionally biased region" description="Low complexity" evidence="4">
    <location>
        <begin position="1696"/>
        <end position="1710"/>
    </location>
</feature>
<feature type="region of interest" description="Disordered" evidence="4">
    <location>
        <begin position="125"/>
        <end position="150"/>
    </location>
</feature>
<feature type="compositionally biased region" description="Basic and acidic residues" evidence="4">
    <location>
        <begin position="125"/>
        <end position="138"/>
    </location>
</feature>
<feature type="compositionally biased region" description="Basic and acidic residues" evidence="4">
    <location>
        <begin position="859"/>
        <end position="869"/>
    </location>
</feature>
<feature type="compositionally biased region" description="Basic and acidic residues" evidence="4">
    <location>
        <begin position="957"/>
        <end position="988"/>
    </location>
</feature>
<feature type="compositionally biased region" description="Low complexity" evidence="4">
    <location>
        <begin position="1477"/>
        <end position="1488"/>
    </location>
</feature>
<feature type="compositionally biased region" description="Basic and acidic residues" evidence="4">
    <location>
        <begin position="708"/>
        <end position="763"/>
    </location>
</feature>
<feature type="compositionally biased region" description="Basic and acidic residues" evidence="4">
    <location>
        <begin position="792"/>
        <end position="848"/>
    </location>
</feature>
<feature type="compositionally biased region" description="Basic residues" evidence="4">
    <location>
        <begin position="996"/>
        <end position="1005"/>
    </location>
</feature>
<feature type="compositionally biased region" description="Polar residues" evidence="4">
    <location>
        <begin position="2146"/>
        <end position="2155"/>
    </location>
</feature>
<feature type="compositionally biased region" description="Basic and acidic residues" evidence="4">
    <location>
        <begin position="2231"/>
        <end position="2249"/>
    </location>
</feature>
<comment type="caution">
    <text evidence="6">The sequence shown here is derived from an EMBL/GenBank/DDBJ whole genome shotgun (WGS) entry which is preliminary data.</text>
</comment>
<evidence type="ECO:0000256" key="3">
    <source>
        <dbReference type="ARBA" id="ARBA00022454"/>
    </source>
</evidence>
<dbReference type="Proteomes" id="UP000812440">
    <property type="component" value="Chromosome 1"/>
</dbReference>
<feature type="compositionally biased region" description="Basic and acidic residues" evidence="4">
    <location>
        <begin position="2889"/>
        <end position="2906"/>
    </location>
</feature>
<feature type="region of interest" description="Disordered" evidence="4">
    <location>
        <begin position="257"/>
        <end position="352"/>
    </location>
</feature>
<feature type="region of interest" description="Disordered" evidence="4">
    <location>
        <begin position="1849"/>
        <end position="1887"/>
    </location>
</feature>
<feature type="compositionally biased region" description="Polar residues" evidence="4">
    <location>
        <begin position="944"/>
        <end position="954"/>
    </location>
</feature>
<feature type="compositionally biased region" description="Basic and acidic residues" evidence="4">
    <location>
        <begin position="2213"/>
        <end position="2223"/>
    </location>
</feature>
<feature type="region of interest" description="Disordered" evidence="4">
    <location>
        <begin position="1112"/>
        <end position="1135"/>
    </location>
</feature>
<accession>A0A8T2KCC3</accession>
<evidence type="ECO:0000256" key="2">
    <source>
        <dbReference type="ARBA" id="ARBA00008463"/>
    </source>
</evidence>
<feature type="compositionally biased region" description="Basic and acidic residues" evidence="4">
    <location>
        <begin position="1006"/>
        <end position="1048"/>
    </location>
</feature>
<feature type="compositionally biased region" description="Polar residues" evidence="4">
    <location>
        <begin position="2108"/>
        <end position="2129"/>
    </location>
</feature>
<feature type="compositionally biased region" description="Polar residues" evidence="4">
    <location>
        <begin position="2811"/>
        <end position="2824"/>
    </location>
</feature>
<evidence type="ECO:0000313" key="7">
    <source>
        <dbReference type="Proteomes" id="UP000812440"/>
    </source>
</evidence>
<proteinExistence type="inferred from homology"/>
<dbReference type="PANTHER" id="PTHR47391:SF1">
    <property type="entry name" value="BIORIENTATION OF CHROMOSOMES IN CELL DIVISION 1 LIKE 1"/>
    <property type="match status" value="1"/>
</dbReference>
<feature type="compositionally biased region" description="Basic and acidic residues" evidence="4">
    <location>
        <begin position="446"/>
        <end position="459"/>
    </location>
</feature>
<feature type="compositionally biased region" description="Basic and acidic residues" evidence="4">
    <location>
        <begin position="2476"/>
        <end position="2486"/>
    </location>
</feature>
<reference evidence="6" key="1">
    <citation type="thesis" date="2020" institute="ProQuest LLC" country="789 East Eisenhower Parkway, Ann Arbor, MI, USA">
        <title>Comparative Genomics and Chromosome Evolution.</title>
        <authorList>
            <person name="Mudd A.B."/>
        </authorList>
    </citation>
    <scope>NUCLEOTIDE SEQUENCE</scope>
    <source>
        <strain evidence="6">Female2</strain>
        <tissue evidence="6">Blood</tissue>
    </source>
</reference>
<protein>
    <recommendedName>
        <fullName evidence="5">BOD1/SHG1 domain-containing protein</fullName>
    </recommendedName>
</protein>
<feature type="region of interest" description="Disordered" evidence="4">
    <location>
        <begin position="438"/>
        <end position="459"/>
    </location>
</feature>
<dbReference type="EMBL" id="JAACNH010000001">
    <property type="protein sequence ID" value="KAG8453514.1"/>
    <property type="molecule type" value="Genomic_DNA"/>
</dbReference>
<dbReference type="InterPro" id="IPR043244">
    <property type="entry name" value="BOD1L1"/>
</dbReference>
<feature type="domain" description="BOD1/SHG1" evidence="5">
    <location>
        <begin position="14"/>
        <end position="110"/>
    </location>
</feature>
<dbReference type="Pfam" id="PF05205">
    <property type="entry name" value="COMPASS-Shg1"/>
    <property type="match status" value="1"/>
</dbReference>
<feature type="compositionally biased region" description="Basic and acidic residues" evidence="4">
    <location>
        <begin position="261"/>
        <end position="334"/>
    </location>
</feature>
<feature type="compositionally biased region" description="Basic and acidic residues" evidence="4">
    <location>
        <begin position="1120"/>
        <end position="1135"/>
    </location>
</feature>
<feature type="region of interest" description="Disordered" evidence="4">
    <location>
        <begin position="2428"/>
        <end position="2486"/>
    </location>
</feature>
<feature type="compositionally biased region" description="Low complexity" evidence="4">
    <location>
        <begin position="1860"/>
        <end position="1877"/>
    </location>
</feature>
<dbReference type="InterPro" id="IPR055264">
    <property type="entry name" value="BOD1/SHG1_dom"/>
</dbReference>
<dbReference type="GO" id="GO:0005694">
    <property type="term" value="C:chromosome"/>
    <property type="evidence" value="ECO:0007669"/>
    <property type="project" value="UniProtKB-SubCell"/>
</dbReference>
<feature type="region of interest" description="Disordered" evidence="4">
    <location>
        <begin position="2726"/>
        <end position="3051"/>
    </location>
</feature>
<dbReference type="OrthoDB" id="7605699at2759"/>
<feature type="region of interest" description="Disordered" evidence="4">
    <location>
        <begin position="364"/>
        <end position="425"/>
    </location>
</feature>
<feature type="region of interest" description="Disordered" evidence="4">
    <location>
        <begin position="1434"/>
        <end position="1459"/>
    </location>
</feature>
<dbReference type="PANTHER" id="PTHR47391">
    <property type="entry name" value="BIORIENTATION OF CHROMOSOMES IN CELL DIVISION 1 LIKE 1"/>
    <property type="match status" value="1"/>
</dbReference>
<comment type="subcellular location">
    <subcellularLocation>
        <location evidence="1">Chromosome</location>
    </subcellularLocation>
</comment>
<feature type="compositionally biased region" description="Polar residues" evidence="4">
    <location>
        <begin position="1489"/>
        <end position="1501"/>
    </location>
</feature>
<name>A0A8T2KCC3_9PIPI</name>
<feature type="region of interest" description="Disordered" evidence="4">
    <location>
        <begin position="485"/>
        <end position="513"/>
    </location>
</feature>
<feature type="region of interest" description="Disordered" evidence="4">
    <location>
        <begin position="1693"/>
        <end position="1712"/>
    </location>
</feature>
<feature type="compositionally biased region" description="Low complexity" evidence="4">
    <location>
        <begin position="503"/>
        <end position="513"/>
    </location>
</feature>
<evidence type="ECO:0000313" key="6">
    <source>
        <dbReference type="EMBL" id="KAG8453514.1"/>
    </source>
</evidence>
<feature type="compositionally biased region" description="Basic residues" evidence="4">
    <location>
        <begin position="629"/>
        <end position="638"/>
    </location>
</feature>
<feature type="compositionally biased region" description="Polar residues" evidence="4">
    <location>
        <begin position="2168"/>
        <end position="2187"/>
    </location>
</feature>
<comment type="similarity">
    <text evidence="2">Belongs to the BOD1 family.</text>
</comment>
<feature type="compositionally biased region" description="Polar residues" evidence="4">
    <location>
        <begin position="1075"/>
        <end position="1086"/>
    </location>
</feature>
<feature type="compositionally biased region" description="Acidic residues" evidence="4">
    <location>
        <begin position="372"/>
        <end position="400"/>
    </location>
</feature>
<evidence type="ECO:0000256" key="1">
    <source>
        <dbReference type="ARBA" id="ARBA00004286"/>
    </source>
</evidence>